<dbReference type="OrthoDB" id="3638749at2759"/>
<keyword evidence="2" id="KW-1185">Reference proteome</keyword>
<reference evidence="1 2" key="1">
    <citation type="submission" date="2015-07" db="EMBL/GenBank/DDBJ databases">
        <title>Comparative genomics of the Sigatoka disease complex on banana suggests a link between parallel evolutionary changes in Pseudocercospora fijiensis and Pseudocercospora eumusae and increased virulence on the banana host.</title>
        <authorList>
            <person name="Chang T.-C."/>
            <person name="Salvucci A."/>
            <person name="Crous P.W."/>
            <person name="Stergiopoulos I."/>
        </authorList>
    </citation>
    <scope>NUCLEOTIDE SEQUENCE [LARGE SCALE GENOMIC DNA]</scope>
    <source>
        <strain evidence="1 2">CBS 116634</strain>
    </source>
</reference>
<evidence type="ECO:0000313" key="1">
    <source>
        <dbReference type="EMBL" id="KXT07932.1"/>
    </source>
</evidence>
<evidence type="ECO:0000313" key="2">
    <source>
        <dbReference type="Proteomes" id="UP000073492"/>
    </source>
</evidence>
<comment type="caution">
    <text evidence="1">The sequence shown here is derived from an EMBL/GenBank/DDBJ whole genome shotgun (WGS) entry which is preliminary data.</text>
</comment>
<dbReference type="AlphaFoldDB" id="A0A139I011"/>
<accession>A0A139I011</accession>
<gene>
    <name evidence="1" type="ORF">AC579_6695</name>
</gene>
<proteinExistence type="predicted"/>
<organism evidence="1 2">
    <name type="scientific">Pseudocercospora musae</name>
    <dbReference type="NCBI Taxonomy" id="113226"/>
    <lineage>
        <taxon>Eukaryota</taxon>
        <taxon>Fungi</taxon>
        <taxon>Dikarya</taxon>
        <taxon>Ascomycota</taxon>
        <taxon>Pezizomycotina</taxon>
        <taxon>Dothideomycetes</taxon>
        <taxon>Dothideomycetidae</taxon>
        <taxon>Mycosphaerellales</taxon>
        <taxon>Mycosphaerellaceae</taxon>
        <taxon>Pseudocercospora</taxon>
    </lineage>
</organism>
<sequence length="215" mass="24381">MNFNFDDFDDTNPTHQSIKQSLTYCFAPFNQCKNDGRQFHMTQLVQNGDPDKAGGGYLSWPYDSTRQNAYKLDGEPWNIEQFHLTLEVTGDLRDQVAVSVGVYRNSKLVELAAVKKPLDFGSAHSLLLQGDLPRPLIIQRQGKSGSVFTFRYGNPTLDGHRVFAFSSEDEGIGAWAQKKGERYSRARYCLEEDMTSIGKKKKVIGRRLKCSFPAW</sequence>
<dbReference type="Proteomes" id="UP000073492">
    <property type="component" value="Unassembled WGS sequence"/>
</dbReference>
<protein>
    <submittedName>
        <fullName evidence="1">Uncharacterized protein</fullName>
    </submittedName>
</protein>
<dbReference type="EMBL" id="LFZO01000512">
    <property type="protein sequence ID" value="KXT07932.1"/>
    <property type="molecule type" value="Genomic_DNA"/>
</dbReference>
<name>A0A139I011_9PEZI</name>